<feature type="domain" description="Cupin type-2" evidence="2">
    <location>
        <begin position="136"/>
        <end position="199"/>
    </location>
</feature>
<name>A0A506XPJ7_9MICO</name>
<proteinExistence type="predicted"/>
<protein>
    <submittedName>
        <fullName evidence="3">Cupin domain-containing protein</fullName>
    </submittedName>
</protein>
<dbReference type="PANTHER" id="PTHR36440">
    <property type="entry name" value="PUTATIVE (AFU_ORTHOLOGUE AFUA_8G07350)-RELATED"/>
    <property type="match status" value="1"/>
</dbReference>
<organism evidence="3 4">
    <name type="scientific">Schumannella soli</name>
    <dbReference type="NCBI Taxonomy" id="2590779"/>
    <lineage>
        <taxon>Bacteria</taxon>
        <taxon>Bacillati</taxon>
        <taxon>Actinomycetota</taxon>
        <taxon>Actinomycetes</taxon>
        <taxon>Micrococcales</taxon>
        <taxon>Microbacteriaceae</taxon>
        <taxon>Schumannella</taxon>
    </lineage>
</organism>
<dbReference type="PANTHER" id="PTHR36440:SF1">
    <property type="entry name" value="PUTATIVE (AFU_ORTHOLOGUE AFUA_8G07350)-RELATED"/>
    <property type="match status" value="1"/>
</dbReference>
<dbReference type="AlphaFoldDB" id="A0A506XPJ7"/>
<dbReference type="InterPro" id="IPR053146">
    <property type="entry name" value="QDO-like"/>
</dbReference>
<gene>
    <name evidence="3" type="ORF">FJ657_13260</name>
</gene>
<evidence type="ECO:0000313" key="4">
    <source>
        <dbReference type="Proteomes" id="UP000316252"/>
    </source>
</evidence>
<dbReference type="Pfam" id="PF07883">
    <property type="entry name" value="Cupin_2"/>
    <property type="match status" value="1"/>
</dbReference>
<comment type="caution">
    <text evidence="3">The sequence shown here is derived from an EMBL/GenBank/DDBJ whole genome shotgun (WGS) entry which is preliminary data.</text>
</comment>
<evidence type="ECO:0000259" key="2">
    <source>
        <dbReference type="Pfam" id="PF07883"/>
    </source>
</evidence>
<dbReference type="SUPFAM" id="SSF51182">
    <property type="entry name" value="RmlC-like cupins"/>
    <property type="match status" value="1"/>
</dbReference>
<keyword evidence="4" id="KW-1185">Reference proteome</keyword>
<feature type="region of interest" description="Disordered" evidence="1">
    <location>
        <begin position="53"/>
        <end position="101"/>
    </location>
</feature>
<evidence type="ECO:0000313" key="3">
    <source>
        <dbReference type="EMBL" id="TPW74561.1"/>
    </source>
</evidence>
<sequence>MTLHHDCLALPGKRPRDSLAEGAAGFLRARAPSERARVPLRAVSGFGAPRLPPGSVHGCRWRGPPSSIPAPFQRRAASVHRSGTEPGPHGRSSRRRDSPPSSFRDVSIFDLIAAAPDPARADLFVTPELILRSRGFEPGGGLRKHVHANLDEVFIGLLGETTVYAGDAVIRLGVGETHLVPRGIPHEIRNESDAPSRLAIVKSPGDDDDTEWL</sequence>
<dbReference type="InterPro" id="IPR011051">
    <property type="entry name" value="RmlC_Cupin_sf"/>
</dbReference>
<dbReference type="OrthoDB" id="9791637at2"/>
<dbReference type="Gene3D" id="2.60.120.10">
    <property type="entry name" value="Jelly Rolls"/>
    <property type="match status" value="1"/>
</dbReference>
<dbReference type="InterPro" id="IPR014710">
    <property type="entry name" value="RmlC-like_jellyroll"/>
</dbReference>
<dbReference type="InterPro" id="IPR013096">
    <property type="entry name" value="Cupin_2"/>
</dbReference>
<accession>A0A506XPJ7</accession>
<evidence type="ECO:0000256" key="1">
    <source>
        <dbReference type="SAM" id="MobiDB-lite"/>
    </source>
</evidence>
<dbReference type="EMBL" id="VHQG01000004">
    <property type="protein sequence ID" value="TPW74561.1"/>
    <property type="molecule type" value="Genomic_DNA"/>
</dbReference>
<dbReference type="Proteomes" id="UP000316252">
    <property type="component" value="Unassembled WGS sequence"/>
</dbReference>
<reference evidence="3 4" key="1">
    <citation type="submission" date="2019-06" db="EMBL/GenBank/DDBJ databases">
        <authorList>
            <person name="Li F."/>
        </authorList>
    </citation>
    <scope>NUCLEOTIDE SEQUENCE [LARGE SCALE GENOMIC DNA]</scope>
    <source>
        <strain evidence="3 4">10F1D-1</strain>
    </source>
</reference>